<comment type="caution">
    <text evidence="1">The sequence shown here is derived from an EMBL/GenBank/DDBJ whole genome shotgun (WGS) entry which is preliminary data.</text>
</comment>
<organism evidence="1 2">
    <name type="scientific">Smittium mucronatum</name>
    <dbReference type="NCBI Taxonomy" id="133383"/>
    <lineage>
        <taxon>Eukaryota</taxon>
        <taxon>Fungi</taxon>
        <taxon>Fungi incertae sedis</taxon>
        <taxon>Zoopagomycota</taxon>
        <taxon>Kickxellomycotina</taxon>
        <taxon>Harpellomycetes</taxon>
        <taxon>Harpellales</taxon>
        <taxon>Legeriomycetaceae</taxon>
        <taxon>Smittium</taxon>
    </lineage>
</organism>
<gene>
    <name evidence="1" type="ORF">AYI68_g2090</name>
</gene>
<sequence length="170" mass="18265">MPSSAMNDLNNNPFLRFHKLTKQSNDPVISCRPSGLNAIAWIGSLCANNVLITSPLFASHTFTLPSNDPVAKIAASSLGSHSTTYTCCSCPTRVWRGLSITSVSWTYDSDSNSSPVNSFSSTSTSAFPYLLKMLLGSSHTFAVPSSDPDAKYSPVKCHDMQFTSLLCPTS</sequence>
<reference evidence="1 2" key="1">
    <citation type="journal article" date="2016" name="Mol. Biol. Evol.">
        <title>Genome-Wide Survey of Gut Fungi (Harpellales) Reveals the First Horizontally Transferred Ubiquitin Gene from a Mosquito Host.</title>
        <authorList>
            <person name="Wang Y."/>
            <person name="White M.M."/>
            <person name="Kvist S."/>
            <person name="Moncalvo J.M."/>
        </authorList>
    </citation>
    <scope>NUCLEOTIDE SEQUENCE [LARGE SCALE GENOMIC DNA]</scope>
    <source>
        <strain evidence="1 2">ALG-7-W6</strain>
    </source>
</reference>
<evidence type="ECO:0000313" key="2">
    <source>
        <dbReference type="Proteomes" id="UP000187455"/>
    </source>
</evidence>
<evidence type="ECO:0000313" key="1">
    <source>
        <dbReference type="EMBL" id="OLY83760.1"/>
    </source>
</evidence>
<dbReference type="AlphaFoldDB" id="A0A1R0H3N8"/>
<accession>A0A1R0H3N8</accession>
<proteinExistence type="predicted"/>
<keyword evidence="2" id="KW-1185">Reference proteome</keyword>
<dbReference type="EMBL" id="LSSL01000760">
    <property type="protein sequence ID" value="OLY83760.1"/>
    <property type="molecule type" value="Genomic_DNA"/>
</dbReference>
<name>A0A1R0H3N8_9FUNG</name>
<dbReference type="Proteomes" id="UP000187455">
    <property type="component" value="Unassembled WGS sequence"/>
</dbReference>
<protein>
    <submittedName>
        <fullName evidence="1">Uncharacterized protein</fullName>
    </submittedName>
</protein>